<dbReference type="InterPro" id="IPR006314">
    <property type="entry name" value="Dyp_peroxidase"/>
</dbReference>
<proteinExistence type="inferred from homology"/>
<keyword evidence="4" id="KW-0479">Metal-binding</keyword>
<evidence type="ECO:0000256" key="6">
    <source>
        <dbReference type="ARBA" id="ARBA00023002"/>
    </source>
</evidence>
<dbReference type="InterPro" id="IPR011008">
    <property type="entry name" value="Dimeric_a/b-barrel"/>
</dbReference>
<dbReference type="PROSITE" id="PS51404">
    <property type="entry name" value="DYP_PEROXIDASE"/>
    <property type="match status" value="1"/>
</dbReference>
<feature type="region of interest" description="Disordered" evidence="9">
    <location>
        <begin position="33"/>
        <end position="59"/>
    </location>
</feature>
<protein>
    <submittedName>
        <fullName evidence="12">Dyp-type peroxidase</fullName>
    </submittedName>
</protein>
<accession>A0ABV9DUN1</accession>
<evidence type="ECO:0000256" key="8">
    <source>
        <dbReference type="ARBA" id="ARBA00025737"/>
    </source>
</evidence>
<comment type="similarity">
    <text evidence="8">Belongs to the DyP-type peroxidase family.</text>
</comment>
<dbReference type="PANTHER" id="PTHR30521:SF4">
    <property type="entry name" value="DEFERROCHELATASE"/>
    <property type="match status" value="1"/>
</dbReference>
<keyword evidence="3" id="KW-0349">Heme</keyword>
<dbReference type="PANTHER" id="PTHR30521">
    <property type="entry name" value="DEFERROCHELATASE/PEROXIDASE"/>
    <property type="match status" value="1"/>
</dbReference>
<dbReference type="EMBL" id="JBHSFQ010000008">
    <property type="protein sequence ID" value="MFC4562412.1"/>
    <property type="molecule type" value="Genomic_DNA"/>
</dbReference>
<comment type="caution">
    <text evidence="12">The sequence shown here is derived from an EMBL/GenBank/DDBJ whole genome shotgun (WGS) entry which is preliminary data.</text>
</comment>
<reference evidence="13" key="1">
    <citation type="journal article" date="2019" name="Int. J. Syst. Evol. Microbiol.">
        <title>The Global Catalogue of Microorganisms (GCM) 10K type strain sequencing project: providing services to taxonomists for standard genome sequencing and annotation.</title>
        <authorList>
            <consortium name="The Broad Institute Genomics Platform"/>
            <consortium name="The Broad Institute Genome Sequencing Center for Infectious Disease"/>
            <person name="Wu L."/>
            <person name="Ma J."/>
        </authorList>
    </citation>
    <scope>NUCLEOTIDE SEQUENCE [LARGE SCALE GENOMIC DNA]</scope>
    <source>
        <strain evidence="13">XZYJ18</strain>
    </source>
</reference>
<name>A0ABV9DUN1_9ACTN</name>
<dbReference type="SUPFAM" id="SSF54909">
    <property type="entry name" value="Dimeric alpha+beta barrel"/>
    <property type="match status" value="1"/>
</dbReference>
<dbReference type="Proteomes" id="UP001595923">
    <property type="component" value="Unassembled WGS sequence"/>
</dbReference>
<dbReference type="NCBIfam" id="TIGR01413">
    <property type="entry name" value="Dyp_perox_fam"/>
    <property type="match status" value="1"/>
</dbReference>
<keyword evidence="13" id="KW-1185">Reference proteome</keyword>
<dbReference type="InterPro" id="IPR048327">
    <property type="entry name" value="Dyp_perox_N"/>
</dbReference>
<dbReference type="GO" id="GO:0004601">
    <property type="term" value="F:peroxidase activity"/>
    <property type="evidence" value="ECO:0007669"/>
    <property type="project" value="UniProtKB-KW"/>
</dbReference>
<evidence type="ECO:0000256" key="9">
    <source>
        <dbReference type="SAM" id="MobiDB-lite"/>
    </source>
</evidence>
<comment type="cofactor">
    <cofactor evidence="1">
        <name>heme b</name>
        <dbReference type="ChEBI" id="CHEBI:60344"/>
    </cofactor>
</comment>
<evidence type="ECO:0000259" key="10">
    <source>
        <dbReference type="Pfam" id="PF04261"/>
    </source>
</evidence>
<dbReference type="RefSeq" id="WP_378573786.1">
    <property type="nucleotide sequence ID" value="NZ_JBHSFQ010000008.1"/>
</dbReference>
<feature type="domain" description="Dyp-type peroxidase N-terminal" evidence="10">
    <location>
        <begin position="61"/>
        <end position="203"/>
    </location>
</feature>
<evidence type="ECO:0000313" key="12">
    <source>
        <dbReference type="EMBL" id="MFC4562412.1"/>
    </source>
</evidence>
<dbReference type="InterPro" id="IPR048328">
    <property type="entry name" value="Dyp_perox_C"/>
</dbReference>
<sequence length="410" mass="42464">MSRRALVTRVGAAGFAGLAGGIAAGLTAGGYARQEPGDEPALAPARAATGSGPGPVPALAVPTPAHVHIVAVDLRADSAAAARAAARATLTAWRESAADLHERGLASLGPGAPSAGLHPASLGVTLGVGPGLLERAGRSGNRPPELDDLPAFAPDDLDPAWCGGDLLLHAGAEDAVVLSAAVQYLLGRVREHARVRWSLPGFQRSAAAAVDPAATPRNLMGQVDGTVNPEPSDALFGTHVLASHPDRATAWMDGGSYVVIRRIRMLLDDWYALEPEAREAVIGRRLSDGAPLGGANEDDRPDLTAVDGAGHRVIPDTAHIRLAGPERTLGARMLRRGFNFDLGWGADDRREAGLIFTAWQADPRSAFTAVQEALDRGGDALAPFIRHEGSAVFAVPPVSGDRPHPAASLW</sequence>
<keyword evidence="6" id="KW-0560">Oxidoreductase</keyword>
<keyword evidence="5" id="KW-0732">Signal</keyword>
<evidence type="ECO:0000313" key="13">
    <source>
        <dbReference type="Proteomes" id="UP001595923"/>
    </source>
</evidence>
<dbReference type="Pfam" id="PF04261">
    <property type="entry name" value="Dyp_perox_N"/>
    <property type="match status" value="1"/>
</dbReference>
<dbReference type="Pfam" id="PF20628">
    <property type="entry name" value="Dyp_perox_C"/>
    <property type="match status" value="1"/>
</dbReference>
<organism evidence="12 13">
    <name type="scientific">Nocardiopsis mangrovi</name>
    <dbReference type="NCBI Taxonomy" id="1179818"/>
    <lineage>
        <taxon>Bacteria</taxon>
        <taxon>Bacillati</taxon>
        <taxon>Actinomycetota</taxon>
        <taxon>Actinomycetes</taxon>
        <taxon>Streptosporangiales</taxon>
        <taxon>Nocardiopsidaceae</taxon>
        <taxon>Nocardiopsis</taxon>
    </lineage>
</organism>
<feature type="domain" description="Dyp-type peroxidase C-terminal" evidence="11">
    <location>
        <begin position="215"/>
        <end position="398"/>
    </location>
</feature>
<gene>
    <name evidence="12" type="ORF">ACFO4E_11165</name>
</gene>
<keyword evidence="2 12" id="KW-0575">Peroxidase</keyword>
<evidence type="ECO:0000256" key="7">
    <source>
        <dbReference type="ARBA" id="ARBA00023004"/>
    </source>
</evidence>
<keyword evidence="7" id="KW-0408">Iron</keyword>
<evidence type="ECO:0000259" key="11">
    <source>
        <dbReference type="Pfam" id="PF20628"/>
    </source>
</evidence>
<evidence type="ECO:0000256" key="5">
    <source>
        <dbReference type="ARBA" id="ARBA00022729"/>
    </source>
</evidence>
<evidence type="ECO:0000256" key="4">
    <source>
        <dbReference type="ARBA" id="ARBA00022723"/>
    </source>
</evidence>
<evidence type="ECO:0000256" key="1">
    <source>
        <dbReference type="ARBA" id="ARBA00001970"/>
    </source>
</evidence>
<evidence type="ECO:0000256" key="3">
    <source>
        <dbReference type="ARBA" id="ARBA00022617"/>
    </source>
</evidence>
<evidence type="ECO:0000256" key="2">
    <source>
        <dbReference type="ARBA" id="ARBA00022559"/>
    </source>
</evidence>